<dbReference type="SUPFAM" id="SSF52540">
    <property type="entry name" value="P-loop containing nucleoside triphosphate hydrolases"/>
    <property type="match status" value="1"/>
</dbReference>
<dbReference type="PANTHER" id="PTHR45772">
    <property type="entry name" value="CONSERVED COMPONENT OF ABC TRANSPORTER FOR NATURAL AMINO ACIDS-RELATED"/>
    <property type="match status" value="1"/>
</dbReference>
<gene>
    <name evidence="5" type="ORF">BJ992_002789</name>
</gene>
<evidence type="ECO:0000313" key="6">
    <source>
        <dbReference type="Proteomes" id="UP000555564"/>
    </source>
</evidence>
<dbReference type="EMBL" id="JACHIU010000001">
    <property type="protein sequence ID" value="MBB6473358.1"/>
    <property type="molecule type" value="Genomic_DNA"/>
</dbReference>
<dbReference type="InterPro" id="IPR003439">
    <property type="entry name" value="ABC_transporter-like_ATP-bd"/>
</dbReference>
<dbReference type="PANTHER" id="PTHR45772:SF9">
    <property type="entry name" value="CONSERVED COMPONENT OF ABC TRANSPORTER FOR NATURAL AMINO ACIDS"/>
    <property type="match status" value="1"/>
</dbReference>
<evidence type="ECO:0000256" key="3">
    <source>
        <dbReference type="ARBA" id="ARBA00022840"/>
    </source>
</evidence>
<dbReference type="Proteomes" id="UP000555564">
    <property type="component" value="Unassembled WGS sequence"/>
</dbReference>
<accession>A0A7X0M651</accession>
<keyword evidence="1" id="KW-0813">Transport</keyword>
<dbReference type="SMART" id="SM00382">
    <property type="entry name" value="AAA"/>
    <property type="match status" value="1"/>
</dbReference>
<dbReference type="AlphaFoldDB" id="A0A7X0M651"/>
<evidence type="ECO:0000256" key="2">
    <source>
        <dbReference type="ARBA" id="ARBA00022741"/>
    </source>
</evidence>
<dbReference type="InterPro" id="IPR003593">
    <property type="entry name" value="AAA+_ATPase"/>
</dbReference>
<dbReference type="Pfam" id="PF00005">
    <property type="entry name" value="ABC_tran"/>
    <property type="match status" value="1"/>
</dbReference>
<dbReference type="PROSITE" id="PS50893">
    <property type="entry name" value="ABC_TRANSPORTER_2"/>
    <property type="match status" value="1"/>
</dbReference>
<protein>
    <submittedName>
        <fullName evidence="5">ABC-type branched-subunit amino acid transport system ATPase component</fullName>
    </submittedName>
</protein>
<name>A0A7X0M651_9ACTN</name>
<keyword evidence="6" id="KW-1185">Reference proteome</keyword>
<organism evidence="5 6">
    <name type="scientific">Sphaerisporangium rubeum</name>
    <dbReference type="NCBI Taxonomy" id="321317"/>
    <lineage>
        <taxon>Bacteria</taxon>
        <taxon>Bacillati</taxon>
        <taxon>Actinomycetota</taxon>
        <taxon>Actinomycetes</taxon>
        <taxon>Streptosporangiales</taxon>
        <taxon>Streptosporangiaceae</taxon>
        <taxon>Sphaerisporangium</taxon>
    </lineage>
</organism>
<dbReference type="CDD" id="cd03219">
    <property type="entry name" value="ABC_Mj1267_LivG_branched"/>
    <property type="match status" value="1"/>
</dbReference>
<dbReference type="PROSITE" id="PS00211">
    <property type="entry name" value="ABC_TRANSPORTER_1"/>
    <property type="match status" value="1"/>
</dbReference>
<keyword evidence="2" id="KW-0547">Nucleotide-binding</keyword>
<feature type="domain" description="ABC transporter" evidence="4">
    <location>
        <begin position="2"/>
        <end position="249"/>
    </location>
</feature>
<dbReference type="InterPro" id="IPR051120">
    <property type="entry name" value="ABC_AA/LPS_Transport"/>
</dbReference>
<dbReference type="InterPro" id="IPR027417">
    <property type="entry name" value="P-loop_NTPase"/>
</dbReference>
<reference evidence="5 6" key="1">
    <citation type="submission" date="2020-08" db="EMBL/GenBank/DDBJ databases">
        <title>Sequencing the genomes of 1000 actinobacteria strains.</title>
        <authorList>
            <person name="Klenk H.-P."/>
        </authorList>
    </citation>
    <scope>NUCLEOTIDE SEQUENCE [LARGE SCALE GENOMIC DNA]</scope>
    <source>
        <strain evidence="5 6">DSM 44936</strain>
    </source>
</reference>
<dbReference type="GO" id="GO:0016887">
    <property type="term" value="F:ATP hydrolysis activity"/>
    <property type="evidence" value="ECO:0007669"/>
    <property type="project" value="InterPro"/>
</dbReference>
<dbReference type="InterPro" id="IPR032823">
    <property type="entry name" value="BCA_ABC_TP_C"/>
</dbReference>
<sequence>MLAARDIRVRFGGVVAVDKVSLTVRDQEIVGLIGPNGSGKSTFINALTGLVPAEGSVEVDGKPVTLGRPGAVARMGVLRTFQTPQVHDELTCLENVLVGLPEWNLRTLGAAWLRRPSMMRAERGRWRGAYEALEFTGLADRASAQAGELSYGERRRLELARVYLGKPATLLLDEPAAGLNQVESQNLVRLLTEWRDAGGPALLLVEHKIDFLEELCHRMIVLELGKQIAAGEPAEVWADPRVMDAYLGSVVIDA</sequence>
<evidence type="ECO:0000256" key="1">
    <source>
        <dbReference type="ARBA" id="ARBA00022448"/>
    </source>
</evidence>
<evidence type="ECO:0000259" key="4">
    <source>
        <dbReference type="PROSITE" id="PS50893"/>
    </source>
</evidence>
<dbReference type="GO" id="GO:0005886">
    <property type="term" value="C:plasma membrane"/>
    <property type="evidence" value="ECO:0007669"/>
    <property type="project" value="TreeGrafter"/>
</dbReference>
<dbReference type="GO" id="GO:0005524">
    <property type="term" value="F:ATP binding"/>
    <property type="evidence" value="ECO:0007669"/>
    <property type="project" value="UniProtKB-KW"/>
</dbReference>
<evidence type="ECO:0000313" key="5">
    <source>
        <dbReference type="EMBL" id="MBB6473358.1"/>
    </source>
</evidence>
<dbReference type="InterPro" id="IPR017871">
    <property type="entry name" value="ABC_transporter-like_CS"/>
</dbReference>
<dbReference type="Gene3D" id="3.40.50.300">
    <property type="entry name" value="P-loop containing nucleotide triphosphate hydrolases"/>
    <property type="match status" value="1"/>
</dbReference>
<dbReference type="RefSeq" id="WP_184988036.1">
    <property type="nucleotide sequence ID" value="NZ_BAAALO010000013.1"/>
</dbReference>
<proteinExistence type="predicted"/>
<comment type="caution">
    <text evidence="5">The sequence shown here is derived from an EMBL/GenBank/DDBJ whole genome shotgun (WGS) entry which is preliminary data.</text>
</comment>
<dbReference type="Pfam" id="PF12399">
    <property type="entry name" value="BCA_ABC_TP_C"/>
    <property type="match status" value="1"/>
</dbReference>
<keyword evidence="3" id="KW-0067">ATP-binding</keyword>